<sequence>MTDPMLDSVSPDDITETAQQKLGYTFMNKANAFRAIKHAKNPFGPGFVNDSLAVIGSVKMANVLCNWWSLRPDFYGQESAAEWTMVTHDKLGLTALANLARSLSLDSCLRNPKMFTFADLRFPLMVEKTLANMTKAIMGAVFLDGAEEAFVGVMKKLQFDQHESGYLGALYPTSVIKTEEPYIT</sequence>
<reference evidence="4" key="4">
    <citation type="journal article" date="2022" name="Microb. Genom.">
        <title>A global pangenome for the wheat fungal pathogen Pyrenophora tritici-repentis and prediction of effector protein structural homology.</title>
        <authorList>
            <person name="Moolhuijzen P.M."/>
            <person name="See P.T."/>
            <person name="Shi G."/>
            <person name="Powell H.R."/>
            <person name="Cockram J."/>
            <person name="Jorgensen L.N."/>
            <person name="Benslimane H."/>
            <person name="Strelkov S.E."/>
            <person name="Turner J."/>
            <person name="Liu Z."/>
            <person name="Moffat C.S."/>
        </authorList>
    </citation>
    <scope>NUCLEOTIDE SEQUENCE [LARGE SCALE GENOMIC DNA]</scope>
</reference>
<organism evidence="1 3">
    <name type="scientific">Pyrenophora tritici-repentis</name>
    <dbReference type="NCBI Taxonomy" id="45151"/>
    <lineage>
        <taxon>Eukaryota</taxon>
        <taxon>Fungi</taxon>
        <taxon>Dikarya</taxon>
        <taxon>Ascomycota</taxon>
        <taxon>Pezizomycotina</taxon>
        <taxon>Dothideomycetes</taxon>
        <taxon>Pleosporomycetidae</taxon>
        <taxon>Pleosporales</taxon>
        <taxon>Pleosporineae</taxon>
        <taxon>Pleosporaceae</taxon>
        <taxon>Pyrenophora</taxon>
    </lineage>
</organism>
<dbReference type="OrthoDB" id="67027at2759"/>
<dbReference type="GO" id="GO:0006396">
    <property type="term" value="P:RNA processing"/>
    <property type="evidence" value="ECO:0007669"/>
    <property type="project" value="InterPro"/>
</dbReference>
<dbReference type="Proteomes" id="UP000249757">
    <property type="component" value="Unassembled WGS sequence"/>
</dbReference>
<protein>
    <submittedName>
        <fullName evidence="1">RNAse III</fullName>
    </submittedName>
</protein>
<keyword evidence="4" id="KW-1185">Reference proteome</keyword>
<gene>
    <name evidence="2" type="ORF">Ptr86124_001728</name>
    <name evidence="1" type="ORF">PtrM4_061450</name>
</gene>
<evidence type="ECO:0000313" key="3">
    <source>
        <dbReference type="Proteomes" id="UP000245464"/>
    </source>
</evidence>
<reference evidence="1 3" key="1">
    <citation type="journal article" date="2018" name="BMC Genomics">
        <title>Comparative genomics of the wheat fungal pathogen Pyrenophora tritici-repentis reveals chromosomal variations and genome plasticity.</title>
        <authorList>
            <person name="Moolhuijzen P."/>
            <person name="See P.T."/>
            <person name="Hane J.K."/>
            <person name="Shi G."/>
            <person name="Liu Z."/>
            <person name="Oliver R.P."/>
            <person name="Moffat C.S."/>
        </authorList>
    </citation>
    <scope>NUCLEOTIDE SEQUENCE [LARGE SCALE GENOMIC DNA]</scope>
    <source>
        <strain evidence="1">M4</strain>
    </source>
</reference>
<reference evidence="2" key="2">
    <citation type="submission" date="2021-05" db="EMBL/GenBank/DDBJ databases">
        <authorList>
            <person name="Moolhuijzen P.M."/>
            <person name="Moffat C.S."/>
        </authorList>
    </citation>
    <scope>NUCLEOTIDE SEQUENCE</scope>
    <source>
        <strain evidence="2">86-124</strain>
    </source>
</reference>
<dbReference type="AlphaFoldDB" id="A0A2W1GHQ6"/>
<evidence type="ECO:0000313" key="4">
    <source>
        <dbReference type="Proteomes" id="UP000249757"/>
    </source>
</evidence>
<evidence type="ECO:0000313" key="2">
    <source>
        <dbReference type="EMBL" id="KAI1518600.1"/>
    </source>
</evidence>
<name>A0A2W1GHQ6_9PLEO</name>
<reference evidence="2" key="3">
    <citation type="journal article" date="2022" name="bioRxiv">
        <title>A global pangenome for the wheat fungal pathogen Pyrenophora tritici-repentis and prediction of effector protein structural homology.</title>
        <authorList>
            <person name="Moolhuijzen P."/>
            <person name="See P.T."/>
            <person name="Shi G."/>
            <person name="Powell H.R."/>
            <person name="Cockram J."/>
            <person name="Jorgensen L.N."/>
            <person name="Benslimane H."/>
            <person name="Strelkov S.E."/>
            <person name="Turner J."/>
            <person name="Liu Z."/>
            <person name="Moffat C.S."/>
        </authorList>
    </citation>
    <scope>NUCLEOTIDE SEQUENCE</scope>
    <source>
        <strain evidence="2">86-124</strain>
    </source>
</reference>
<proteinExistence type="predicted"/>
<dbReference type="EMBL" id="NQIK02000002">
    <property type="protein sequence ID" value="KAF7574522.1"/>
    <property type="molecule type" value="Genomic_DNA"/>
</dbReference>
<accession>A0A2W1GHQ6</accession>
<dbReference type="InterPro" id="IPR036389">
    <property type="entry name" value="RNase_III_sf"/>
</dbReference>
<dbReference type="EMBL" id="NRDI02000002">
    <property type="protein sequence ID" value="KAI1518600.1"/>
    <property type="molecule type" value="Genomic_DNA"/>
</dbReference>
<comment type="caution">
    <text evidence="1">The sequence shown here is derived from an EMBL/GenBank/DDBJ whole genome shotgun (WGS) entry which is preliminary data.</text>
</comment>
<dbReference type="Gene3D" id="1.10.1520.10">
    <property type="entry name" value="Ribonuclease III domain"/>
    <property type="match status" value="1"/>
</dbReference>
<dbReference type="SUPFAM" id="SSF69065">
    <property type="entry name" value="RNase III domain-like"/>
    <property type="match status" value="1"/>
</dbReference>
<evidence type="ECO:0000313" key="1">
    <source>
        <dbReference type="EMBL" id="KAF7574522.1"/>
    </source>
</evidence>
<dbReference type="GO" id="GO:0004525">
    <property type="term" value="F:ribonuclease III activity"/>
    <property type="evidence" value="ECO:0007669"/>
    <property type="project" value="InterPro"/>
</dbReference>
<dbReference type="Proteomes" id="UP000245464">
    <property type="component" value="Chromosome 2"/>
</dbReference>